<gene>
    <name evidence="1" type="ORF">SARC_09043</name>
</gene>
<organism evidence="1 2">
    <name type="scientific">Sphaeroforma arctica JP610</name>
    <dbReference type="NCBI Taxonomy" id="667725"/>
    <lineage>
        <taxon>Eukaryota</taxon>
        <taxon>Ichthyosporea</taxon>
        <taxon>Ichthyophonida</taxon>
        <taxon>Sphaeroforma</taxon>
    </lineage>
</organism>
<dbReference type="RefSeq" id="XP_014152431.1">
    <property type="nucleotide sequence ID" value="XM_014296956.1"/>
</dbReference>
<protein>
    <submittedName>
        <fullName evidence="1">Uncharacterized protein</fullName>
    </submittedName>
</protein>
<keyword evidence="2" id="KW-1185">Reference proteome</keyword>
<name>A0A0L0FP66_9EUKA</name>
<dbReference type="AlphaFoldDB" id="A0A0L0FP66"/>
<dbReference type="EMBL" id="KQ242473">
    <property type="protein sequence ID" value="KNC78529.1"/>
    <property type="molecule type" value="Genomic_DNA"/>
</dbReference>
<accession>A0A0L0FP66</accession>
<evidence type="ECO:0000313" key="1">
    <source>
        <dbReference type="EMBL" id="KNC78529.1"/>
    </source>
</evidence>
<dbReference type="Proteomes" id="UP000054560">
    <property type="component" value="Unassembled WGS sequence"/>
</dbReference>
<dbReference type="GeneID" id="25909547"/>
<sequence length="68" mass="7673">MDADDILCSGGRKWMCIIKVEHCESFNGVVVLDKTKRVIGVEYGDSKEPVRVTKVYGEFTTDDDFVNI</sequence>
<proteinExistence type="predicted"/>
<evidence type="ECO:0000313" key="2">
    <source>
        <dbReference type="Proteomes" id="UP000054560"/>
    </source>
</evidence>
<reference evidence="1 2" key="1">
    <citation type="submission" date="2011-02" db="EMBL/GenBank/DDBJ databases">
        <title>The Genome Sequence of Sphaeroforma arctica JP610.</title>
        <authorList>
            <consortium name="The Broad Institute Genome Sequencing Platform"/>
            <person name="Russ C."/>
            <person name="Cuomo C."/>
            <person name="Young S.K."/>
            <person name="Zeng Q."/>
            <person name="Gargeya S."/>
            <person name="Alvarado L."/>
            <person name="Berlin A."/>
            <person name="Chapman S.B."/>
            <person name="Chen Z."/>
            <person name="Freedman E."/>
            <person name="Gellesch M."/>
            <person name="Goldberg J."/>
            <person name="Griggs A."/>
            <person name="Gujja S."/>
            <person name="Heilman E."/>
            <person name="Heiman D."/>
            <person name="Howarth C."/>
            <person name="Mehta T."/>
            <person name="Neiman D."/>
            <person name="Pearson M."/>
            <person name="Roberts A."/>
            <person name="Saif S."/>
            <person name="Shea T."/>
            <person name="Shenoy N."/>
            <person name="Sisk P."/>
            <person name="Stolte C."/>
            <person name="Sykes S."/>
            <person name="White J."/>
            <person name="Yandava C."/>
            <person name="Burger G."/>
            <person name="Gray M.W."/>
            <person name="Holland P.W.H."/>
            <person name="King N."/>
            <person name="Lang F.B.F."/>
            <person name="Roger A.J."/>
            <person name="Ruiz-Trillo I."/>
            <person name="Haas B."/>
            <person name="Nusbaum C."/>
            <person name="Birren B."/>
        </authorList>
    </citation>
    <scope>NUCLEOTIDE SEQUENCE [LARGE SCALE GENOMIC DNA]</scope>
    <source>
        <strain evidence="1 2">JP610</strain>
    </source>
</reference>